<evidence type="ECO:0000256" key="7">
    <source>
        <dbReference type="ARBA" id="ARBA00023136"/>
    </source>
</evidence>
<dbReference type="OrthoDB" id="9808399at2"/>
<proteinExistence type="inferred from homology"/>
<keyword evidence="4" id="KW-1003">Cell membrane</keyword>
<dbReference type="Pfam" id="PF00528">
    <property type="entry name" value="BPD_transp_1"/>
    <property type="match status" value="1"/>
</dbReference>
<feature type="domain" description="ABC transmembrane type-1" evidence="10">
    <location>
        <begin position="66"/>
        <end position="263"/>
    </location>
</feature>
<dbReference type="InterPro" id="IPR051789">
    <property type="entry name" value="Bact_Polyamine_Transport"/>
</dbReference>
<evidence type="ECO:0000256" key="5">
    <source>
        <dbReference type="ARBA" id="ARBA00022692"/>
    </source>
</evidence>
<feature type="compositionally biased region" description="Low complexity" evidence="9">
    <location>
        <begin position="343"/>
        <end position="370"/>
    </location>
</feature>
<evidence type="ECO:0000313" key="11">
    <source>
        <dbReference type="EMBL" id="PWR21372.1"/>
    </source>
</evidence>
<evidence type="ECO:0000256" key="6">
    <source>
        <dbReference type="ARBA" id="ARBA00022989"/>
    </source>
</evidence>
<dbReference type="Gene3D" id="1.10.3720.10">
    <property type="entry name" value="MetI-like"/>
    <property type="match status" value="1"/>
</dbReference>
<evidence type="ECO:0000256" key="3">
    <source>
        <dbReference type="ARBA" id="ARBA00022448"/>
    </source>
</evidence>
<keyword evidence="7 8" id="KW-0472">Membrane</keyword>
<sequence length="413" mass="42929">MTSTAFNRLGTIAFCLLFFGFLFGPLIIMVVTAFNSSSFPRILPWDCFTTDWFGKLANDAKLLHGLGNSLIIGAGVVALATPVGLAGALALSEVGPRLRGILYTVFISPILMPGIVIGISTLLFWGRIGSGLGFGFDSIFFDGFFLTILGQVCFISAYSMLVFMARLQRFDHTLTEAALDMGATPAQAFTKILLPFLRPAIFSSAVLAFLASLENYNTTVFSIVAESTFTTELASKVRLGIDPSISAVAVVIIATTLIGAIVHEAYQRRAQALAQGGAAAQAILANPAAAFIRHPATVGALLLALAGIAVYYGKGHDSKACEQSILDAKLLEQQRLQDEMRARTQQQQQQAPAPAAPAGSAAPSTPFGGVFAPGGLGGAPAPAPAAPKPAPAPATPFGGVFAPDGLSGGKPAQ</sequence>
<dbReference type="PROSITE" id="PS50928">
    <property type="entry name" value="ABC_TM1"/>
    <property type="match status" value="1"/>
</dbReference>
<organism evidence="11 12">
    <name type="scientific">Zavarzinia aquatilis</name>
    <dbReference type="NCBI Taxonomy" id="2211142"/>
    <lineage>
        <taxon>Bacteria</taxon>
        <taxon>Pseudomonadati</taxon>
        <taxon>Pseudomonadota</taxon>
        <taxon>Alphaproteobacteria</taxon>
        <taxon>Rhodospirillales</taxon>
        <taxon>Zavarziniaceae</taxon>
        <taxon>Zavarzinia</taxon>
    </lineage>
</organism>
<evidence type="ECO:0000256" key="9">
    <source>
        <dbReference type="SAM" id="MobiDB-lite"/>
    </source>
</evidence>
<evidence type="ECO:0000256" key="4">
    <source>
        <dbReference type="ARBA" id="ARBA00022475"/>
    </source>
</evidence>
<comment type="similarity">
    <text evidence="2">Belongs to the binding-protein-dependent transport system permease family. CysTW subfamily.</text>
</comment>
<feature type="region of interest" description="Disordered" evidence="9">
    <location>
        <begin position="338"/>
        <end position="413"/>
    </location>
</feature>
<comment type="subcellular location">
    <subcellularLocation>
        <location evidence="1 8">Cell membrane</location>
        <topology evidence="1 8">Multi-pass membrane protein</topology>
    </subcellularLocation>
</comment>
<feature type="compositionally biased region" description="Pro residues" evidence="9">
    <location>
        <begin position="381"/>
        <end position="394"/>
    </location>
</feature>
<keyword evidence="12" id="KW-1185">Reference proteome</keyword>
<keyword evidence="5 8" id="KW-0812">Transmembrane</keyword>
<dbReference type="Proteomes" id="UP000245461">
    <property type="component" value="Unassembled WGS sequence"/>
</dbReference>
<evidence type="ECO:0000313" key="12">
    <source>
        <dbReference type="Proteomes" id="UP000245461"/>
    </source>
</evidence>
<dbReference type="GO" id="GO:0055085">
    <property type="term" value="P:transmembrane transport"/>
    <property type="evidence" value="ECO:0007669"/>
    <property type="project" value="InterPro"/>
</dbReference>
<gene>
    <name evidence="11" type="ORF">DKG74_13115</name>
</gene>
<accession>A0A317E464</accession>
<evidence type="ECO:0000259" key="10">
    <source>
        <dbReference type="PROSITE" id="PS50928"/>
    </source>
</evidence>
<dbReference type="InterPro" id="IPR035906">
    <property type="entry name" value="MetI-like_sf"/>
</dbReference>
<dbReference type="CDD" id="cd06261">
    <property type="entry name" value="TM_PBP2"/>
    <property type="match status" value="1"/>
</dbReference>
<dbReference type="RefSeq" id="WP_109906512.1">
    <property type="nucleotide sequence ID" value="NZ_QGLE01000007.1"/>
</dbReference>
<evidence type="ECO:0000256" key="2">
    <source>
        <dbReference type="ARBA" id="ARBA00007069"/>
    </source>
</evidence>
<feature type="transmembrane region" description="Helical" evidence="8">
    <location>
        <begin position="70"/>
        <end position="91"/>
    </location>
</feature>
<dbReference type="PANTHER" id="PTHR43848:SF2">
    <property type="entry name" value="PUTRESCINE TRANSPORT SYSTEM PERMEASE PROTEIN POTI"/>
    <property type="match status" value="1"/>
</dbReference>
<feature type="transmembrane region" description="Helical" evidence="8">
    <location>
        <begin position="12"/>
        <end position="34"/>
    </location>
</feature>
<evidence type="ECO:0000256" key="1">
    <source>
        <dbReference type="ARBA" id="ARBA00004651"/>
    </source>
</evidence>
<dbReference type="PANTHER" id="PTHR43848">
    <property type="entry name" value="PUTRESCINE TRANSPORT SYSTEM PERMEASE PROTEIN POTI"/>
    <property type="match status" value="1"/>
</dbReference>
<dbReference type="AlphaFoldDB" id="A0A317E464"/>
<dbReference type="InterPro" id="IPR000515">
    <property type="entry name" value="MetI-like"/>
</dbReference>
<feature type="transmembrane region" description="Helical" evidence="8">
    <location>
        <begin position="145"/>
        <end position="167"/>
    </location>
</feature>
<feature type="transmembrane region" description="Helical" evidence="8">
    <location>
        <begin position="103"/>
        <end position="125"/>
    </location>
</feature>
<dbReference type="EMBL" id="QGLE01000007">
    <property type="protein sequence ID" value="PWR21372.1"/>
    <property type="molecule type" value="Genomic_DNA"/>
</dbReference>
<comment type="caution">
    <text evidence="11">The sequence shown here is derived from an EMBL/GenBank/DDBJ whole genome shotgun (WGS) entry which is preliminary data.</text>
</comment>
<evidence type="ECO:0000256" key="8">
    <source>
        <dbReference type="RuleBase" id="RU363032"/>
    </source>
</evidence>
<keyword evidence="6 8" id="KW-1133">Transmembrane helix</keyword>
<feature type="transmembrane region" description="Helical" evidence="8">
    <location>
        <begin position="244"/>
        <end position="262"/>
    </location>
</feature>
<dbReference type="GO" id="GO:0005886">
    <property type="term" value="C:plasma membrane"/>
    <property type="evidence" value="ECO:0007669"/>
    <property type="project" value="UniProtKB-SubCell"/>
</dbReference>
<name>A0A317E464_9PROT</name>
<reference evidence="11 12" key="1">
    <citation type="submission" date="2018-05" db="EMBL/GenBank/DDBJ databases">
        <title>Zavarzinia sp. HR-AS.</title>
        <authorList>
            <person name="Lee Y."/>
            <person name="Jeon C.O."/>
        </authorList>
    </citation>
    <scope>NUCLEOTIDE SEQUENCE [LARGE SCALE GENOMIC DNA]</scope>
    <source>
        <strain evidence="11 12">HR-AS</strain>
    </source>
</reference>
<dbReference type="SUPFAM" id="SSF161098">
    <property type="entry name" value="MetI-like"/>
    <property type="match status" value="1"/>
</dbReference>
<keyword evidence="3 8" id="KW-0813">Transport</keyword>
<protein>
    <submittedName>
        <fullName evidence="11">ABC transporter permease</fullName>
    </submittedName>
</protein>